<keyword evidence="3" id="KW-1185">Reference proteome</keyword>
<protein>
    <submittedName>
        <fullName evidence="2">Uncharacterized protein</fullName>
    </submittedName>
</protein>
<reference evidence="3" key="1">
    <citation type="journal article" date="2019" name="Int. J. Syst. Evol. Microbiol.">
        <title>The Global Catalogue of Microorganisms (GCM) 10K type strain sequencing project: providing services to taxonomists for standard genome sequencing and annotation.</title>
        <authorList>
            <consortium name="The Broad Institute Genomics Platform"/>
            <consortium name="The Broad Institute Genome Sequencing Center for Infectious Disease"/>
            <person name="Wu L."/>
            <person name="Ma J."/>
        </authorList>
    </citation>
    <scope>NUCLEOTIDE SEQUENCE [LARGE SCALE GENOMIC DNA]</scope>
    <source>
        <strain evidence="3">JCM 17759</strain>
    </source>
</reference>
<comment type="caution">
    <text evidence="2">The sequence shown here is derived from an EMBL/GenBank/DDBJ whole genome shotgun (WGS) entry which is preliminary data.</text>
</comment>
<feature type="transmembrane region" description="Helical" evidence="1">
    <location>
        <begin position="7"/>
        <end position="25"/>
    </location>
</feature>
<evidence type="ECO:0000256" key="1">
    <source>
        <dbReference type="SAM" id="Phobius"/>
    </source>
</evidence>
<keyword evidence="1" id="KW-0812">Transmembrane</keyword>
<accession>A0ABP8MLU6</accession>
<keyword evidence="1" id="KW-0472">Membrane</keyword>
<proteinExistence type="predicted"/>
<organism evidence="2 3">
    <name type="scientific">Novipirellula rosea</name>
    <dbReference type="NCBI Taxonomy" id="1031540"/>
    <lineage>
        <taxon>Bacteria</taxon>
        <taxon>Pseudomonadati</taxon>
        <taxon>Planctomycetota</taxon>
        <taxon>Planctomycetia</taxon>
        <taxon>Pirellulales</taxon>
        <taxon>Pirellulaceae</taxon>
        <taxon>Novipirellula</taxon>
    </lineage>
</organism>
<sequence>MIARQKLLKFAIVFVGLGLVFYFGGRTLESYRQLRFIQEQGFDTGDADVDAIHPWMTIRFIAAAYAVPREYIYAELGVNATERRRNIDVKHLNEELGLGRSESGDYPAVIDRLRQIILAYHENPVATGLSDVRPWMTLEYIANSSGIPITTMVDELGLDKFALQEPPSSESGSDDEVYIHKPLDELAHELRYPRGPRGLIEEIKAVITRHAQEVQ</sequence>
<dbReference type="EMBL" id="BAABGA010000024">
    <property type="protein sequence ID" value="GAA4451538.1"/>
    <property type="molecule type" value="Genomic_DNA"/>
</dbReference>
<evidence type="ECO:0000313" key="3">
    <source>
        <dbReference type="Proteomes" id="UP001500840"/>
    </source>
</evidence>
<keyword evidence="1" id="KW-1133">Transmembrane helix</keyword>
<evidence type="ECO:0000313" key="2">
    <source>
        <dbReference type="EMBL" id="GAA4451538.1"/>
    </source>
</evidence>
<gene>
    <name evidence="2" type="ORF">GCM10023156_19560</name>
</gene>
<dbReference type="RefSeq" id="WP_345321542.1">
    <property type="nucleotide sequence ID" value="NZ_BAABGA010000024.1"/>
</dbReference>
<dbReference type="Proteomes" id="UP001500840">
    <property type="component" value="Unassembled WGS sequence"/>
</dbReference>
<name>A0ABP8MLU6_9BACT</name>